<proteinExistence type="predicted"/>
<evidence type="ECO:0000256" key="4">
    <source>
        <dbReference type="ARBA" id="ARBA00023136"/>
    </source>
</evidence>
<feature type="transmembrane region" description="Helical" evidence="5">
    <location>
        <begin position="79"/>
        <end position="98"/>
    </location>
</feature>
<evidence type="ECO:0000259" key="6">
    <source>
        <dbReference type="Pfam" id="PF01699"/>
    </source>
</evidence>
<dbReference type="Gene3D" id="1.20.1420.30">
    <property type="entry name" value="NCX, central ion-binding region"/>
    <property type="match status" value="2"/>
</dbReference>
<feature type="domain" description="Sodium/calcium exchanger membrane region" evidence="6">
    <location>
        <begin position="170"/>
        <end position="309"/>
    </location>
</feature>
<evidence type="ECO:0000256" key="1">
    <source>
        <dbReference type="ARBA" id="ARBA00004141"/>
    </source>
</evidence>
<organism evidence="7 8">
    <name type="scientific">Pannonibacter tanglangensis</name>
    <dbReference type="NCBI Taxonomy" id="2750084"/>
    <lineage>
        <taxon>Bacteria</taxon>
        <taxon>Pseudomonadati</taxon>
        <taxon>Pseudomonadota</taxon>
        <taxon>Alphaproteobacteria</taxon>
        <taxon>Hyphomicrobiales</taxon>
        <taxon>Stappiaceae</taxon>
        <taxon>Pannonibacter</taxon>
    </lineage>
</organism>
<dbReference type="NCBIfam" id="TIGR00367">
    <property type="entry name" value="calcium/sodium antiporter"/>
    <property type="match status" value="1"/>
</dbReference>
<keyword evidence="2 5" id="KW-0812">Transmembrane</keyword>
<evidence type="ECO:0000256" key="5">
    <source>
        <dbReference type="SAM" id="Phobius"/>
    </source>
</evidence>
<feature type="domain" description="Sodium/calcium exchanger membrane region" evidence="6">
    <location>
        <begin position="5"/>
        <end position="143"/>
    </location>
</feature>
<feature type="transmembrane region" description="Helical" evidence="5">
    <location>
        <begin position="293"/>
        <end position="310"/>
    </location>
</feature>
<gene>
    <name evidence="7" type="ORF">GWI72_02400</name>
</gene>
<dbReference type="EMBL" id="JAABLQ010000001">
    <property type="protein sequence ID" value="NBN77113.1"/>
    <property type="molecule type" value="Genomic_DNA"/>
</dbReference>
<comment type="caution">
    <text evidence="7">The sequence shown here is derived from an EMBL/GenBank/DDBJ whole genome shotgun (WGS) entry which is preliminary data.</text>
</comment>
<dbReference type="GO" id="GO:0006874">
    <property type="term" value="P:intracellular calcium ion homeostasis"/>
    <property type="evidence" value="ECO:0007669"/>
    <property type="project" value="TreeGrafter"/>
</dbReference>
<dbReference type="InterPro" id="IPR004837">
    <property type="entry name" value="NaCa_Exmemb"/>
</dbReference>
<dbReference type="InterPro" id="IPR004481">
    <property type="entry name" value="K/Na/Ca-exchanger"/>
</dbReference>
<accession>A0A7X5EZT4</accession>
<evidence type="ECO:0000256" key="2">
    <source>
        <dbReference type="ARBA" id="ARBA00022692"/>
    </source>
</evidence>
<evidence type="ECO:0000313" key="8">
    <source>
        <dbReference type="Proteomes" id="UP000586722"/>
    </source>
</evidence>
<feature type="transmembrane region" description="Helical" evidence="5">
    <location>
        <begin position="105"/>
        <end position="121"/>
    </location>
</feature>
<sequence>MLMEILFLIIGLALLFAGGEALVRGAVALAAKIGMSPLIIGLTVVGFGTSTPELVVSIKAAFEGSADIAVGNVVGSNTANILFILGLAALISPIPTMIAGIRRDLYVMLAVAVLMLGLGYMGIIDRLAGGVMVALLVAYVAYAAVNSKTSPEDQDETQQQANMPVWQQAAYIIGGLVLLILGADYLIGSATTIARAIGVSEAVIGLTIVAVGTSLPELATSVIAAFRKHSEIAIGNVVGSNIYNILGILGVASLLKPLSIAPTMTSFDIPVMLAVTLLLVVAMLAFRSISRSIGAGFVLIYVAYCVWLYTQTPAA</sequence>
<reference evidence="8" key="1">
    <citation type="submission" date="2020-01" db="EMBL/GenBank/DDBJ databases">
        <authorList>
            <person name="Fang Y."/>
            <person name="Sun R."/>
            <person name="Nie L."/>
            <person name="He J."/>
            <person name="Hao L."/>
            <person name="Wang L."/>
            <person name="Su S."/>
            <person name="Lv E."/>
            <person name="Zhang Z."/>
            <person name="Xie R."/>
            <person name="Liu H."/>
        </authorList>
    </citation>
    <scope>NUCLEOTIDE SEQUENCE [LARGE SCALE GENOMIC DNA]</scope>
    <source>
        <strain evidence="8">XCT-53</strain>
    </source>
</reference>
<dbReference type="Pfam" id="PF01699">
    <property type="entry name" value="Na_Ca_ex"/>
    <property type="match status" value="2"/>
</dbReference>
<feature type="transmembrane region" description="Helical" evidence="5">
    <location>
        <begin position="127"/>
        <end position="145"/>
    </location>
</feature>
<feature type="transmembrane region" description="Helical" evidence="5">
    <location>
        <begin position="267"/>
        <end position="286"/>
    </location>
</feature>
<dbReference type="Gene3D" id="6.10.280.80">
    <property type="entry name" value="NCX, peripheral helical region"/>
    <property type="match status" value="1"/>
</dbReference>
<name>A0A7X5EZT4_9HYPH</name>
<keyword evidence="8" id="KW-1185">Reference proteome</keyword>
<dbReference type="GO" id="GO:0005262">
    <property type="term" value="F:calcium channel activity"/>
    <property type="evidence" value="ECO:0007669"/>
    <property type="project" value="TreeGrafter"/>
</dbReference>
<dbReference type="Proteomes" id="UP000586722">
    <property type="component" value="Unassembled WGS sequence"/>
</dbReference>
<feature type="transmembrane region" description="Helical" evidence="5">
    <location>
        <begin position="165"/>
        <end position="187"/>
    </location>
</feature>
<keyword evidence="3 5" id="KW-1133">Transmembrane helix</keyword>
<comment type="subcellular location">
    <subcellularLocation>
        <location evidence="1">Membrane</location>
        <topology evidence="1">Multi-pass membrane protein</topology>
    </subcellularLocation>
</comment>
<dbReference type="GO" id="GO:0005886">
    <property type="term" value="C:plasma membrane"/>
    <property type="evidence" value="ECO:0007669"/>
    <property type="project" value="TreeGrafter"/>
</dbReference>
<evidence type="ECO:0000256" key="3">
    <source>
        <dbReference type="ARBA" id="ARBA00022989"/>
    </source>
</evidence>
<dbReference type="InterPro" id="IPR044880">
    <property type="entry name" value="NCX_ion-bd_dom_sf"/>
</dbReference>
<dbReference type="GO" id="GO:0008273">
    <property type="term" value="F:calcium, potassium:sodium antiporter activity"/>
    <property type="evidence" value="ECO:0007669"/>
    <property type="project" value="TreeGrafter"/>
</dbReference>
<evidence type="ECO:0000313" key="7">
    <source>
        <dbReference type="EMBL" id="NBN77113.1"/>
    </source>
</evidence>
<feature type="transmembrane region" description="Helical" evidence="5">
    <location>
        <begin position="233"/>
        <end position="255"/>
    </location>
</feature>
<protein>
    <submittedName>
        <fullName evidence="7">Calcium/sodium antiporter</fullName>
    </submittedName>
</protein>
<dbReference type="PANTHER" id="PTHR10846">
    <property type="entry name" value="SODIUM/POTASSIUM/CALCIUM EXCHANGER"/>
    <property type="match status" value="1"/>
</dbReference>
<dbReference type="AlphaFoldDB" id="A0A7X5EZT4"/>
<dbReference type="PANTHER" id="PTHR10846:SF8">
    <property type="entry name" value="INNER MEMBRANE PROTEIN YRBG"/>
    <property type="match status" value="1"/>
</dbReference>
<keyword evidence="4 5" id="KW-0472">Membrane</keyword>